<dbReference type="EMBL" id="JBBNAE010000005">
    <property type="protein sequence ID" value="KAK9124092.1"/>
    <property type="molecule type" value="Genomic_DNA"/>
</dbReference>
<keyword evidence="2" id="KW-1185">Reference proteome</keyword>
<proteinExistence type="predicted"/>
<dbReference type="AlphaFoldDB" id="A0AAP0IY97"/>
<organism evidence="1 2">
    <name type="scientific">Stephania japonica</name>
    <dbReference type="NCBI Taxonomy" id="461633"/>
    <lineage>
        <taxon>Eukaryota</taxon>
        <taxon>Viridiplantae</taxon>
        <taxon>Streptophyta</taxon>
        <taxon>Embryophyta</taxon>
        <taxon>Tracheophyta</taxon>
        <taxon>Spermatophyta</taxon>
        <taxon>Magnoliopsida</taxon>
        <taxon>Ranunculales</taxon>
        <taxon>Menispermaceae</taxon>
        <taxon>Menispermoideae</taxon>
        <taxon>Cissampelideae</taxon>
        <taxon>Stephania</taxon>
    </lineage>
</organism>
<evidence type="ECO:0000313" key="1">
    <source>
        <dbReference type="EMBL" id="KAK9124092.1"/>
    </source>
</evidence>
<dbReference type="Proteomes" id="UP001417504">
    <property type="component" value="Unassembled WGS sequence"/>
</dbReference>
<evidence type="ECO:0000313" key="2">
    <source>
        <dbReference type="Proteomes" id="UP001417504"/>
    </source>
</evidence>
<sequence length="113" mass="12314">MSSGSYNFQHNNCSSTSHLYGVIEDESSSFEPNSSTHTDALLYSLSVLKSKVQQVQSLIANVVVAPDRGHHSVISSESISISIDGMGTLIQDIIVTASSMMYTLPTARRRDNY</sequence>
<gene>
    <name evidence="1" type="ORF">Sjap_013694</name>
</gene>
<accession>A0AAP0IY97</accession>
<name>A0AAP0IY97_9MAGN</name>
<reference evidence="1 2" key="1">
    <citation type="submission" date="2024-01" db="EMBL/GenBank/DDBJ databases">
        <title>Genome assemblies of Stephania.</title>
        <authorList>
            <person name="Yang L."/>
        </authorList>
    </citation>
    <scope>NUCLEOTIDE SEQUENCE [LARGE SCALE GENOMIC DNA]</scope>
    <source>
        <strain evidence="1">QJT</strain>
        <tissue evidence="1">Leaf</tissue>
    </source>
</reference>
<protein>
    <submittedName>
        <fullName evidence="1">Uncharacterized protein</fullName>
    </submittedName>
</protein>
<comment type="caution">
    <text evidence="1">The sequence shown here is derived from an EMBL/GenBank/DDBJ whole genome shotgun (WGS) entry which is preliminary data.</text>
</comment>